<dbReference type="Proteomes" id="UP000614460">
    <property type="component" value="Unassembled WGS sequence"/>
</dbReference>
<dbReference type="EMBL" id="BMKM01000001">
    <property type="protein sequence ID" value="GGE09499.1"/>
    <property type="molecule type" value="Genomic_DNA"/>
</dbReference>
<evidence type="ECO:0000313" key="2">
    <source>
        <dbReference type="Proteomes" id="UP000614460"/>
    </source>
</evidence>
<dbReference type="Gene3D" id="2.60.34.30">
    <property type="entry name" value="Competence, DNA-entry nuclease inhibitor, ComJ"/>
    <property type="match status" value="1"/>
</dbReference>
<dbReference type="AlphaFoldDB" id="A0A8H9FY38"/>
<organism evidence="1 2">
    <name type="scientific">Sphingobacterium cellulitidis</name>
    <dbReference type="NCBI Taxonomy" id="1768011"/>
    <lineage>
        <taxon>Bacteria</taxon>
        <taxon>Pseudomonadati</taxon>
        <taxon>Bacteroidota</taxon>
        <taxon>Sphingobacteriia</taxon>
        <taxon>Sphingobacteriales</taxon>
        <taxon>Sphingobacteriaceae</taxon>
        <taxon>Sphingobacterium</taxon>
    </lineage>
</organism>
<protein>
    <submittedName>
        <fullName evidence="1">Uncharacterized protein</fullName>
    </submittedName>
</protein>
<dbReference type="RefSeq" id="WP_182497927.1">
    <property type="nucleotide sequence ID" value="NZ_BMKM01000001.1"/>
</dbReference>
<reference evidence="1" key="1">
    <citation type="journal article" date="2014" name="Int. J. Syst. Evol. Microbiol.">
        <title>Complete genome sequence of Corynebacterium casei LMG S-19264T (=DSM 44701T), isolated from a smear-ripened cheese.</title>
        <authorList>
            <consortium name="US DOE Joint Genome Institute (JGI-PGF)"/>
            <person name="Walter F."/>
            <person name="Albersmeier A."/>
            <person name="Kalinowski J."/>
            <person name="Ruckert C."/>
        </authorList>
    </citation>
    <scope>NUCLEOTIDE SEQUENCE</scope>
    <source>
        <strain evidence="1">CGMCC 1.15966</strain>
    </source>
</reference>
<proteinExistence type="predicted"/>
<gene>
    <name evidence="1" type="ORF">GCM10011516_04000</name>
</gene>
<dbReference type="InterPro" id="IPR038691">
    <property type="entry name" value="ComJ_sf"/>
</dbReference>
<sequence length="158" mass="18335">MKYNLDFFTQYSQFYIVNDSMSSETGDFDFWSEQALKDRLAIDENTLGITVENDFSMVKGELEVLESENVQLDFKADHIVEGSLKITNGTIEIQDCPMSGTILLIPLDNTFYRIRIYSYNLNNPIGVDLMNPNDRYRIEIWPAAIAGRKVLKRWNPKY</sequence>
<comment type="caution">
    <text evidence="1">The sequence shown here is derived from an EMBL/GenBank/DDBJ whole genome shotgun (WGS) entry which is preliminary data.</text>
</comment>
<keyword evidence="2" id="KW-1185">Reference proteome</keyword>
<evidence type="ECO:0000313" key="1">
    <source>
        <dbReference type="EMBL" id="GGE09499.1"/>
    </source>
</evidence>
<reference evidence="1" key="2">
    <citation type="submission" date="2020-09" db="EMBL/GenBank/DDBJ databases">
        <authorList>
            <person name="Sun Q."/>
            <person name="Zhou Y."/>
        </authorList>
    </citation>
    <scope>NUCLEOTIDE SEQUENCE</scope>
    <source>
        <strain evidence="1">CGMCC 1.15966</strain>
    </source>
</reference>
<name>A0A8H9FY38_9SPHI</name>
<accession>A0A8H9FY38</accession>